<dbReference type="KEGG" id="ppm:PPSC2_27715"/>
<protein>
    <submittedName>
        <fullName evidence="2">Uncharacterized protein</fullName>
    </submittedName>
</protein>
<dbReference type="PATRIC" id="fig|886882.15.peg.5873"/>
<sequence>MFKRIKKIRDEKGFVSVFVIFAVSFILPFFIFHTIEMTYLYGMKDKFQNFNDAAASAGAMQLEKKVVSKGDLKFHEDEVKNVVKRILSENYGLDAHLNPQENSYITDVPNVKVSIVNQESDLPKELLTQEGFKFEIKHPTIIVYTEVKPKGIFFNKFITIKSISALEVSFKTGGRTELTNNPQPSKDGLIFTMNKVVNPLHFPKNTKLVPMNWSWTNMPMAAGGDIEFSVTNTNSNVQLKAASYELRLKGMDYERVLIGSMTRSSDSKLTGALTLPEDAPIGTTVTLSFKNSNIIVSGISGEETKGNRALDFSDDGEILGEIDANVFELIRFTKIYPK</sequence>
<evidence type="ECO:0000313" key="2">
    <source>
        <dbReference type="EMBL" id="ADO59470.1"/>
    </source>
</evidence>
<dbReference type="HOGENOM" id="CLU_820949_0_0_9"/>
<organism evidence="2 3">
    <name type="scientific">Paenibacillus polymyxa (strain SC2)</name>
    <name type="common">Bacillus polymyxa</name>
    <dbReference type="NCBI Taxonomy" id="886882"/>
    <lineage>
        <taxon>Bacteria</taxon>
        <taxon>Bacillati</taxon>
        <taxon>Bacillota</taxon>
        <taxon>Bacilli</taxon>
        <taxon>Bacillales</taxon>
        <taxon>Paenibacillaceae</taxon>
        <taxon>Paenibacillus</taxon>
    </lineage>
</organism>
<proteinExistence type="predicted"/>
<dbReference type="AlphaFoldDB" id="E3EKE3"/>
<evidence type="ECO:0000313" key="3">
    <source>
        <dbReference type="Proteomes" id="UP000006868"/>
    </source>
</evidence>
<dbReference type="RefSeq" id="WP_013385884.1">
    <property type="nucleotide sequence ID" value="NC_014628.2"/>
</dbReference>
<accession>E3EKE3</accession>
<keyword evidence="1" id="KW-0472">Membrane</keyword>
<dbReference type="EMBL" id="CP002214">
    <property type="protein sequence ID" value="ADO59470.1"/>
    <property type="molecule type" value="Genomic_DNA"/>
</dbReference>
<feature type="transmembrane region" description="Helical" evidence="1">
    <location>
        <begin position="12"/>
        <end position="32"/>
    </location>
</feature>
<name>E3EKE3_PAEPS</name>
<keyword evidence="1" id="KW-0812">Transmembrane</keyword>
<keyword evidence="1" id="KW-1133">Transmembrane helix</keyword>
<geneLocation type="plasmid" evidence="2 3">
    <name>pSC2</name>
</geneLocation>
<dbReference type="Proteomes" id="UP000006868">
    <property type="component" value="Plasmid pSC2"/>
</dbReference>
<keyword evidence="2" id="KW-0614">Plasmid</keyword>
<evidence type="ECO:0000256" key="1">
    <source>
        <dbReference type="SAM" id="Phobius"/>
    </source>
</evidence>
<reference evidence="2 3" key="1">
    <citation type="journal article" date="2011" name="J. Bacteriol.">
        <title>Complete genome sequence of Paenibacillus polymyxa SC2, a strain of plant growth-promoting Rhizobacterium with broad-spectrum antimicrobial activity.</title>
        <authorList>
            <person name="Ma M."/>
            <person name="Wang C."/>
            <person name="Ding Y."/>
            <person name="Li L."/>
            <person name="Shen D."/>
            <person name="Jiang X."/>
            <person name="Guan D."/>
            <person name="Cao F."/>
            <person name="Chen H."/>
            <person name="Feng R."/>
            <person name="Wang X."/>
            <person name="Ge Y."/>
            <person name="Yao L."/>
            <person name="Bing X."/>
            <person name="Yang X."/>
            <person name="Li J."/>
            <person name="Du B."/>
        </authorList>
    </citation>
    <scope>NUCLEOTIDE SEQUENCE [LARGE SCALE GENOMIC DNA]</scope>
    <source>
        <strain evidence="2 3">SC2</strain>
        <plasmid evidence="3">pSC2</plasmid>
    </source>
</reference>
<gene>
    <name evidence="2" type="ORF">PPSC2_27715</name>
</gene>